<keyword evidence="3" id="KW-1185">Reference proteome</keyword>
<protein>
    <submittedName>
        <fullName evidence="2">Uncharacterized protein</fullName>
    </submittedName>
</protein>
<dbReference type="Proteomes" id="UP000700596">
    <property type="component" value="Unassembled WGS sequence"/>
</dbReference>
<keyword evidence="1" id="KW-1133">Transmembrane helix</keyword>
<keyword evidence="1" id="KW-0472">Membrane</keyword>
<accession>A0A9P9EE53</accession>
<dbReference type="AlphaFoldDB" id="A0A9P9EE53"/>
<evidence type="ECO:0000256" key="1">
    <source>
        <dbReference type="SAM" id="Phobius"/>
    </source>
</evidence>
<keyword evidence="1" id="KW-0812">Transmembrane</keyword>
<name>A0A9P9EE53_9PLEO</name>
<proteinExistence type="predicted"/>
<organism evidence="2 3">
    <name type="scientific">Dendryphion nanum</name>
    <dbReference type="NCBI Taxonomy" id="256645"/>
    <lineage>
        <taxon>Eukaryota</taxon>
        <taxon>Fungi</taxon>
        <taxon>Dikarya</taxon>
        <taxon>Ascomycota</taxon>
        <taxon>Pezizomycotina</taxon>
        <taxon>Dothideomycetes</taxon>
        <taxon>Pleosporomycetidae</taxon>
        <taxon>Pleosporales</taxon>
        <taxon>Torulaceae</taxon>
        <taxon>Dendryphion</taxon>
    </lineage>
</organism>
<comment type="caution">
    <text evidence="2">The sequence shown here is derived from an EMBL/GenBank/DDBJ whole genome shotgun (WGS) entry which is preliminary data.</text>
</comment>
<feature type="transmembrane region" description="Helical" evidence="1">
    <location>
        <begin position="79"/>
        <end position="97"/>
    </location>
</feature>
<dbReference type="EMBL" id="JAGMWT010000002">
    <property type="protein sequence ID" value="KAH7135988.1"/>
    <property type="molecule type" value="Genomic_DNA"/>
</dbReference>
<feature type="transmembrane region" description="Helical" evidence="1">
    <location>
        <begin position="57"/>
        <end position="74"/>
    </location>
</feature>
<sequence>MNCSTNDIEIGHRVMMHRDRCHERMKPNDYIYAGHSQRTYYWHDSYYLLSNLHSGTVNIYTHLIGICFAIDLVWDCVDGIAYIACVLGCGAFVNFYLLKCDIYWIEMLSFGVLGFSILFFNKSRSSPGTHFKAHFYSALDLVDSSCRTGS</sequence>
<evidence type="ECO:0000313" key="2">
    <source>
        <dbReference type="EMBL" id="KAH7135988.1"/>
    </source>
</evidence>
<reference evidence="2" key="1">
    <citation type="journal article" date="2021" name="Nat. Commun.">
        <title>Genetic determinants of endophytism in the Arabidopsis root mycobiome.</title>
        <authorList>
            <person name="Mesny F."/>
            <person name="Miyauchi S."/>
            <person name="Thiergart T."/>
            <person name="Pickel B."/>
            <person name="Atanasova L."/>
            <person name="Karlsson M."/>
            <person name="Huettel B."/>
            <person name="Barry K.W."/>
            <person name="Haridas S."/>
            <person name="Chen C."/>
            <person name="Bauer D."/>
            <person name="Andreopoulos W."/>
            <person name="Pangilinan J."/>
            <person name="LaButti K."/>
            <person name="Riley R."/>
            <person name="Lipzen A."/>
            <person name="Clum A."/>
            <person name="Drula E."/>
            <person name="Henrissat B."/>
            <person name="Kohler A."/>
            <person name="Grigoriev I.V."/>
            <person name="Martin F.M."/>
            <person name="Hacquard S."/>
        </authorList>
    </citation>
    <scope>NUCLEOTIDE SEQUENCE</scope>
    <source>
        <strain evidence="2">MPI-CAGE-CH-0243</strain>
    </source>
</reference>
<evidence type="ECO:0000313" key="3">
    <source>
        <dbReference type="Proteomes" id="UP000700596"/>
    </source>
</evidence>
<feature type="transmembrane region" description="Helical" evidence="1">
    <location>
        <begin position="103"/>
        <end position="120"/>
    </location>
</feature>
<gene>
    <name evidence="2" type="ORF">B0J11DRAFT_519670</name>
</gene>